<evidence type="ECO:0000313" key="4">
    <source>
        <dbReference type="Proteomes" id="UP000824204"/>
    </source>
</evidence>
<name>A0A9D1V784_9FIRM</name>
<dbReference type="GO" id="GO:0005737">
    <property type="term" value="C:cytoplasm"/>
    <property type="evidence" value="ECO:0007669"/>
    <property type="project" value="TreeGrafter"/>
</dbReference>
<dbReference type="Gene3D" id="3.20.20.140">
    <property type="entry name" value="Metal-dependent hydrolases"/>
    <property type="match status" value="1"/>
</dbReference>
<comment type="caution">
    <text evidence="3">The sequence shown here is derived from an EMBL/GenBank/DDBJ whole genome shotgun (WGS) entry which is preliminary data.</text>
</comment>
<proteinExistence type="predicted"/>
<dbReference type="InterPro" id="IPR032466">
    <property type="entry name" value="Metal_Hydrolase"/>
</dbReference>
<evidence type="ECO:0000256" key="1">
    <source>
        <dbReference type="ARBA" id="ARBA00023239"/>
    </source>
</evidence>
<dbReference type="InterPro" id="IPR006680">
    <property type="entry name" value="Amidohydro-rel"/>
</dbReference>
<keyword evidence="1" id="KW-0456">Lyase</keyword>
<dbReference type="Pfam" id="PF04909">
    <property type="entry name" value="Amidohydro_2"/>
    <property type="match status" value="1"/>
</dbReference>
<reference evidence="3" key="2">
    <citation type="submission" date="2021-04" db="EMBL/GenBank/DDBJ databases">
        <authorList>
            <person name="Gilroy R."/>
        </authorList>
    </citation>
    <scope>NUCLEOTIDE SEQUENCE</scope>
    <source>
        <strain evidence="3">811</strain>
    </source>
</reference>
<dbReference type="AlphaFoldDB" id="A0A9D1V784"/>
<dbReference type="EMBL" id="DXFX01000043">
    <property type="protein sequence ID" value="HIX07477.1"/>
    <property type="molecule type" value="Genomic_DNA"/>
</dbReference>
<dbReference type="PANTHER" id="PTHR21240">
    <property type="entry name" value="2-AMINO-3-CARBOXYLMUCONATE-6-SEMIALDEHYDE DECARBOXYLASE"/>
    <property type="match status" value="1"/>
</dbReference>
<dbReference type="Proteomes" id="UP000824204">
    <property type="component" value="Unassembled WGS sequence"/>
</dbReference>
<dbReference type="CDD" id="cd01292">
    <property type="entry name" value="metallo-dependent_hydrolases"/>
    <property type="match status" value="1"/>
</dbReference>
<dbReference type="PANTHER" id="PTHR21240:SF28">
    <property type="entry name" value="ISO-OROTATE DECARBOXYLASE (EUROFUNG)"/>
    <property type="match status" value="1"/>
</dbReference>
<feature type="domain" description="Amidohydrolase-related" evidence="2">
    <location>
        <begin position="3"/>
        <end position="261"/>
    </location>
</feature>
<sequence length="263" mass="29353">MLIDFHAHTFLDKLAAGAVSSLAERAHFKPNTNGTVSATRAIMREQGVDRFVALNIAVSPHTERHVNDYAISLLQYPEIIPFGSVHPDSPNALSEIDRLYEAGIKGIKFHNEYMNFRVDDEHAFPIYEACAEKGMIMLFHAGADRGFPPPVKTPPEGIARVWRKFPQAKIVAAHLGGQDMTDRSVEALADTGVYIDVSFAANCVPVEEGERVIRAFGDRVLFGSDCPWDTPAHTLEYLNKMHFTEEQKEKICFRTALKLLGEE</sequence>
<dbReference type="InterPro" id="IPR032465">
    <property type="entry name" value="ACMSD"/>
</dbReference>
<dbReference type="GO" id="GO:0016831">
    <property type="term" value="F:carboxy-lyase activity"/>
    <property type="evidence" value="ECO:0007669"/>
    <property type="project" value="InterPro"/>
</dbReference>
<organism evidence="3 4">
    <name type="scientific">Candidatus Borkfalkia faecipullorum</name>
    <dbReference type="NCBI Taxonomy" id="2838510"/>
    <lineage>
        <taxon>Bacteria</taxon>
        <taxon>Bacillati</taxon>
        <taxon>Bacillota</taxon>
        <taxon>Clostridia</taxon>
        <taxon>Christensenellales</taxon>
        <taxon>Christensenellaceae</taxon>
        <taxon>Candidatus Borkfalkia</taxon>
    </lineage>
</organism>
<dbReference type="GO" id="GO:0019748">
    <property type="term" value="P:secondary metabolic process"/>
    <property type="evidence" value="ECO:0007669"/>
    <property type="project" value="TreeGrafter"/>
</dbReference>
<evidence type="ECO:0000313" key="3">
    <source>
        <dbReference type="EMBL" id="HIX07477.1"/>
    </source>
</evidence>
<protein>
    <submittedName>
        <fullName evidence="3">Amidohydrolase family protein</fullName>
    </submittedName>
</protein>
<dbReference type="SUPFAM" id="SSF51556">
    <property type="entry name" value="Metallo-dependent hydrolases"/>
    <property type="match status" value="1"/>
</dbReference>
<dbReference type="GO" id="GO:0016787">
    <property type="term" value="F:hydrolase activity"/>
    <property type="evidence" value="ECO:0007669"/>
    <property type="project" value="InterPro"/>
</dbReference>
<gene>
    <name evidence="3" type="ORF">H9741_03325</name>
</gene>
<reference evidence="3" key="1">
    <citation type="journal article" date="2021" name="PeerJ">
        <title>Extensive microbial diversity within the chicken gut microbiome revealed by metagenomics and culture.</title>
        <authorList>
            <person name="Gilroy R."/>
            <person name="Ravi A."/>
            <person name="Getino M."/>
            <person name="Pursley I."/>
            <person name="Horton D.L."/>
            <person name="Alikhan N.F."/>
            <person name="Baker D."/>
            <person name="Gharbi K."/>
            <person name="Hall N."/>
            <person name="Watson M."/>
            <person name="Adriaenssens E.M."/>
            <person name="Foster-Nyarko E."/>
            <person name="Jarju S."/>
            <person name="Secka A."/>
            <person name="Antonio M."/>
            <person name="Oren A."/>
            <person name="Chaudhuri R.R."/>
            <person name="La Ragione R."/>
            <person name="Hildebrand F."/>
            <person name="Pallen M.J."/>
        </authorList>
    </citation>
    <scope>NUCLEOTIDE SEQUENCE</scope>
    <source>
        <strain evidence="3">811</strain>
    </source>
</reference>
<accession>A0A9D1V784</accession>
<evidence type="ECO:0000259" key="2">
    <source>
        <dbReference type="Pfam" id="PF04909"/>
    </source>
</evidence>